<feature type="transmembrane region" description="Helical" evidence="7">
    <location>
        <begin position="103"/>
        <end position="121"/>
    </location>
</feature>
<feature type="transmembrane region" description="Helical" evidence="7">
    <location>
        <begin position="256"/>
        <end position="277"/>
    </location>
</feature>
<keyword evidence="9" id="KW-1185">Reference proteome</keyword>
<evidence type="ECO:0000313" key="8">
    <source>
        <dbReference type="EMBL" id="WBL34937.1"/>
    </source>
</evidence>
<feature type="transmembrane region" description="Helical" evidence="7">
    <location>
        <begin position="20"/>
        <end position="40"/>
    </location>
</feature>
<dbReference type="Proteomes" id="UP001212803">
    <property type="component" value="Chromosome"/>
</dbReference>
<keyword evidence="2" id="KW-0813">Transport</keyword>
<feature type="transmembrane region" description="Helical" evidence="7">
    <location>
        <begin position="46"/>
        <end position="66"/>
    </location>
</feature>
<dbReference type="PANTHER" id="PTHR23513:SF9">
    <property type="entry name" value="ENTEROBACTIN EXPORTER ENTS"/>
    <property type="match status" value="1"/>
</dbReference>
<gene>
    <name evidence="8" type="ORF">O0235_09035</name>
</gene>
<organism evidence="8 9">
    <name type="scientific">Tepidiforma flava</name>
    <dbReference type="NCBI Taxonomy" id="3004094"/>
    <lineage>
        <taxon>Bacteria</taxon>
        <taxon>Bacillati</taxon>
        <taxon>Chloroflexota</taxon>
        <taxon>Tepidiformia</taxon>
        <taxon>Tepidiformales</taxon>
        <taxon>Tepidiformaceae</taxon>
        <taxon>Tepidiforma</taxon>
    </lineage>
</organism>
<sequence>MTHDPLAALRQPSFAAYAAARLASAVAMTLLNAAILYHVYQLTGSAFQLAFIGLARFLPSLGLTLVGGAVADARNRKVIVMAALCVPAAASAALFAATAGGTVSAPLIYGLVLAVAVAAAFENPARQALLPQLVTPETFPNAIVVSSTIQSLGFVTGPALAGLCIALAGVEAAYAVHAALVLLTIGLTALLRPRPIAGPRRAVSLAAIREGLQFVIRRQPIVGAMTLDMFAVIFGGAQALLPIYATDILGVGGVGYGILAASLEAGALLMSVILIFLPPIRPAGRVLLITVALFGLGTILFGLSRNFYLSVATYAAIGMADQVSVVLRQTIIQLATPDDLRGRVSSVNMLFIGASNQLGAVESGLVAGLVNATFAVVSGGIGTLAVVAIVAARLPGLRRYRIEPRVRAG</sequence>
<dbReference type="SUPFAM" id="SSF103473">
    <property type="entry name" value="MFS general substrate transporter"/>
    <property type="match status" value="1"/>
</dbReference>
<keyword evidence="4 7" id="KW-0812">Transmembrane</keyword>
<dbReference type="PANTHER" id="PTHR23513">
    <property type="entry name" value="INTEGRAL MEMBRANE EFFLUX PROTEIN-RELATED"/>
    <property type="match status" value="1"/>
</dbReference>
<feature type="transmembrane region" description="Helical" evidence="7">
    <location>
        <begin position="174"/>
        <end position="191"/>
    </location>
</feature>
<proteinExistence type="predicted"/>
<keyword evidence="6 7" id="KW-0472">Membrane</keyword>
<dbReference type="RefSeq" id="WP_270055465.1">
    <property type="nucleotide sequence ID" value="NZ_CP115149.1"/>
</dbReference>
<feature type="transmembrane region" description="Helical" evidence="7">
    <location>
        <begin position="142"/>
        <end position="168"/>
    </location>
</feature>
<keyword evidence="5 7" id="KW-1133">Transmembrane helix</keyword>
<evidence type="ECO:0000256" key="6">
    <source>
        <dbReference type="ARBA" id="ARBA00023136"/>
    </source>
</evidence>
<dbReference type="InterPro" id="IPR010290">
    <property type="entry name" value="TM_effector"/>
</dbReference>
<dbReference type="CDD" id="cd06173">
    <property type="entry name" value="MFS_MefA_like"/>
    <property type="match status" value="1"/>
</dbReference>
<feature type="transmembrane region" description="Helical" evidence="7">
    <location>
        <begin position="78"/>
        <end position="97"/>
    </location>
</feature>
<name>A0ABY7M3M7_9CHLR</name>
<dbReference type="Pfam" id="PF05977">
    <property type="entry name" value="MFS_3"/>
    <property type="match status" value="1"/>
</dbReference>
<protein>
    <submittedName>
        <fullName evidence="8">MFS transporter</fullName>
    </submittedName>
</protein>
<reference evidence="8 9" key="1">
    <citation type="journal article" date="2023" name="ISME J.">
        <title>Thermophilic Dehalococcoidia with unusual traits shed light on an unexpected past.</title>
        <authorList>
            <person name="Palmer M."/>
            <person name="Covington J.K."/>
            <person name="Zhou E.M."/>
            <person name="Thomas S.C."/>
            <person name="Habib N."/>
            <person name="Seymour C.O."/>
            <person name="Lai D."/>
            <person name="Johnston J."/>
            <person name="Hashimi A."/>
            <person name="Jiao J.Y."/>
            <person name="Muok A.R."/>
            <person name="Liu L."/>
            <person name="Xian W.D."/>
            <person name="Zhi X.Y."/>
            <person name="Li M.M."/>
            <person name="Silva L.P."/>
            <person name="Bowen B.P."/>
            <person name="Louie K."/>
            <person name="Briegel A."/>
            <person name="Pett-Ridge J."/>
            <person name="Weber P.K."/>
            <person name="Tocheva E.I."/>
            <person name="Woyke T."/>
            <person name="Northen T.R."/>
            <person name="Mayali X."/>
            <person name="Li W.J."/>
            <person name="Hedlund B.P."/>
        </authorList>
    </citation>
    <scope>NUCLEOTIDE SEQUENCE [LARGE SCALE GENOMIC DNA]</scope>
    <source>
        <strain evidence="8 9">YIM 72310</strain>
    </source>
</reference>
<evidence type="ECO:0000256" key="7">
    <source>
        <dbReference type="SAM" id="Phobius"/>
    </source>
</evidence>
<keyword evidence="3" id="KW-1003">Cell membrane</keyword>
<evidence type="ECO:0000256" key="5">
    <source>
        <dbReference type="ARBA" id="ARBA00022989"/>
    </source>
</evidence>
<comment type="subcellular location">
    <subcellularLocation>
        <location evidence="1">Cell membrane</location>
        <topology evidence="1">Multi-pass membrane protein</topology>
    </subcellularLocation>
</comment>
<evidence type="ECO:0000313" key="9">
    <source>
        <dbReference type="Proteomes" id="UP001212803"/>
    </source>
</evidence>
<evidence type="ECO:0000256" key="3">
    <source>
        <dbReference type="ARBA" id="ARBA00022475"/>
    </source>
</evidence>
<feature type="transmembrane region" description="Helical" evidence="7">
    <location>
        <begin position="286"/>
        <end position="304"/>
    </location>
</feature>
<evidence type="ECO:0000256" key="4">
    <source>
        <dbReference type="ARBA" id="ARBA00022692"/>
    </source>
</evidence>
<dbReference type="InterPro" id="IPR036259">
    <property type="entry name" value="MFS_trans_sf"/>
</dbReference>
<feature type="transmembrane region" description="Helical" evidence="7">
    <location>
        <begin position="365"/>
        <end position="392"/>
    </location>
</feature>
<feature type="transmembrane region" description="Helical" evidence="7">
    <location>
        <begin position="221"/>
        <end position="244"/>
    </location>
</feature>
<evidence type="ECO:0000256" key="1">
    <source>
        <dbReference type="ARBA" id="ARBA00004651"/>
    </source>
</evidence>
<dbReference type="EMBL" id="CP115149">
    <property type="protein sequence ID" value="WBL34937.1"/>
    <property type="molecule type" value="Genomic_DNA"/>
</dbReference>
<accession>A0ABY7M3M7</accession>
<evidence type="ECO:0000256" key="2">
    <source>
        <dbReference type="ARBA" id="ARBA00022448"/>
    </source>
</evidence>
<dbReference type="Gene3D" id="1.20.1250.20">
    <property type="entry name" value="MFS general substrate transporter like domains"/>
    <property type="match status" value="1"/>
</dbReference>